<dbReference type="InterPro" id="IPR050397">
    <property type="entry name" value="Env_Response_Regulators"/>
</dbReference>
<dbReference type="Pfam" id="PF00027">
    <property type="entry name" value="cNMP_binding"/>
    <property type="match status" value="1"/>
</dbReference>
<dbReference type="PROSITE" id="PS51063">
    <property type="entry name" value="HTH_CRP_2"/>
    <property type="match status" value="1"/>
</dbReference>
<accession>A0A3B1B0B3</accession>
<evidence type="ECO:0000259" key="4">
    <source>
        <dbReference type="PROSITE" id="PS50042"/>
    </source>
</evidence>
<dbReference type="InterPro" id="IPR018490">
    <property type="entry name" value="cNMP-bd_dom_sf"/>
</dbReference>
<dbReference type="GO" id="GO:0003700">
    <property type="term" value="F:DNA-binding transcription factor activity"/>
    <property type="evidence" value="ECO:0007669"/>
    <property type="project" value="TreeGrafter"/>
</dbReference>
<dbReference type="InterPro" id="IPR000595">
    <property type="entry name" value="cNMP-bd_dom"/>
</dbReference>
<gene>
    <name evidence="6" type="ORF">MNBD_GAMMA22-2915</name>
</gene>
<evidence type="ECO:0000259" key="5">
    <source>
        <dbReference type="PROSITE" id="PS51063"/>
    </source>
</evidence>
<evidence type="ECO:0000313" key="6">
    <source>
        <dbReference type="EMBL" id="VAW99744.1"/>
    </source>
</evidence>
<dbReference type="InterPro" id="IPR036390">
    <property type="entry name" value="WH_DNA-bd_sf"/>
</dbReference>
<evidence type="ECO:0000256" key="2">
    <source>
        <dbReference type="ARBA" id="ARBA00023125"/>
    </source>
</evidence>
<evidence type="ECO:0000256" key="3">
    <source>
        <dbReference type="ARBA" id="ARBA00023163"/>
    </source>
</evidence>
<dbReference type="InterPro" id="IPR036388">
    <property type="entry name" value="WH-like_DNA-bd_sf"/>
</dbReference>
<dbReference type="SMART" id="SM00100">
    <property type="entry name" value="cNMP"/>
    <property type="match status" value="1"/>
</dbReference>
<evidence type="ECO:0000256" key="1">
    <source>
        <dbReference type="ARBA" id="ARBA00023015"/>
    </source>
</evidence>
<reference evidence="6" key="1">
    <citation type="submission" date="2018-06" db="EMBL/GenBank/DDBJ databases">
        <authorList>
            <person name="Zhirakovskaya E."/>
        </authorList>
    </citation>
    <scope>NUCLEOTIDE SEQUENCE</scope>
</reference>
<dbReference type="CDD" id="cd00038">
    <property type="entry name" value="CAP_ED"/>
    <property type="match status" value="1"/>
</dbReference>
<keyword evidence="1" id="KW-0805">Transcription regulation</keyword>
<dbReference type="Gene3D" id="2.60.120.10">
    <property type="entry name" value="Jelly Rolls"/>
    <property type="match status" value="1"/>
</dbReference>
<dbReference type="Gene3D" id="1.10.10.10">
    <property type="entry name" value="Winged helix-like DNA-binding domain superfamily/Winged helix DNA-binding domain"/>
    <property type="match status" value="1"/>
</dbReference>
<dbReference type="GO" id="GO:0005829">
    <property type="term" value="C:cytosol"/>
    <property type="evidence" value="ECO:0007669"/>
    <property type="project" value="TreeGrafter"/>
</dbReference>
<dbReference type="SUPFAM" id="SSF51206">
    <property type="entry name" value="cAMP-binding domain-like"/>
    <property type="match status" value="1"/>
</dbReference>
<dbReference type="EMBL" id="UOFS01000040">
    <property type="protein sequence ID" value="VAW99744.1"/>
    <property type="molecule type" value="Genomic_DNA"/>
</dbReference>
<feature type="domain" description="HTH crp-type" evidence="5">
    <location>
        <begin position="151"/>
        <end position="221"/>
    </location>
</feature>
<organism evidence="6">
    <name type="scientific">hydrothermal vent metagenome</name>
    <dbReference type="NCBI Taxonomy" id="652676"/>
    <lineage>
        <taxon>unclassified sequences</taxon>
        <taxon>metagenomes</taxon>
        <taxon>ecological metagenomes</taxon>
    </lineage>
</organism>
<dbReference type="AlphaFoldDB" id="A0A3B1B0B3"/>
<dbReference type="SUPFAM" id="SSF46785">
    <property type="entry name" value="Winged helix' DNA-binding domain"/>
    <property type="match status" value="1"/>
</dbReference>
<dbReference type="PANTHER" id="PTHR24567">
    <property type="entry name" value="CRP FAMILY TRANSCRIPTIONAL REGULATORY PROTEIN"/>
    <property type="match status" value="1"/>
</dbReference>
<feature type="domain" description="Cyclic nucleotide-binding" evidence="4">
    <location>
        <begin position="16"/>
        <end position="120"/>
    </location>
</feature>
<proteinExistence type="predicted"/>
<dbReference type="GO" id="GO:0003677">
    <property type="term" value="F:DNA binding"/>
    <property type="evidence" value="ECO:0007669"/>
    <property type="project" value="UniProtKB-KW"/>
</dbReference>
<dbReference type="PROSITE" id="PS50042">
    <property type="entry name" value="CNMP_BINDING_3"/>
    <property type="match status" value="1"/>
</dbReference>
<protein>
    <recommendedName>
        <fullName evidence="7">Crp/Fnr family transcriptional regulator</fullName>
    </recommendedName>
</protein>
<dbReference type="PANTHER" id="PTHR24567:SF68">
    <property type="entry name" value="DNA-BINDING TRANSCRIPTIONAL DUAL REGULATOR CRP"/>
    <property type="match status" value="1"/>
</dbReference>
<sequence>MECTQSLLDELHNIALFEAMDEIQLKKIFETAKKITLSAKSVLFNKGENAEYFYLLHSGQIKLFILSAAGDEKVMEIIYPSQTFAEAIMFMPKQLYPVSAQTINDSVLYCFEMTLFRELLENSKETCFRLLSIMGKHLHLRVNDINNLTLHNATFRLVVYLLEQLPDNATTLSAIHLVTPKNIIAARLSIKPETFSRILFNLSKQGLIEVDGNDISLLDVDGIRQLL</sequence>
<dbReference type="Pfam" id="PF13545">
    <property type="entry name" value="HTH_Crp_2"/>
    <property type="match status" value="1"/>
</dbReference>
<name>A0A3B1B0B3_9ZZZZ</name>
<evidence type="ECO:0008006" key="7">
    <source>
        <dbReference type="Google" id="ProtNLM"/>
    </source>
</evidence>
<keyword evidence="3" id="KW-0804">Transcription</keyword>
<dbReference type="InterPro" id="IPR014710">
    <property type="entry name" value="RmlC-like_jellyroll"/>
</dbReference>
<dbReference type="InterPro" id="IPR012318">
    <property type="entry name" value="HTH_CRP"/>
</dbReference>
<keyword evidence="2" id="KW-0238">DNA-binding</keyword>